<dbReference type="InterPro" id="IPR042163">
    <property type="entry name" value="PHF12"/>
</dbReference>
<dbReference type="InterPro" id="IPR032308">
    <property type="entry name" value="TDBD"/>
</dbReference>
<feature type="compositionally biased region" description="Basic and acidic residues" evidence="7">
    <location>
        <begin position="995"/>
        <end position="1005"/>
    </location>
</feature>
<dbReference type="InterPro" id="IPR017956">
    <property type="entry name" value="AT_hook_DNA-bd_motif"/>
</dbReference>
<evidence type="ECO:0000256" key="2">
    <source>
        <dbReference type="ARBA" id="ARBA00022723"/>
    </source>
</evidence>
<dbReference type="Gene3D" id="3.30.40.10">
    <property type="entry name" value="Zinc/RING finger domain, C3HC4 (zinc finger)"/>
    <property type="match status" value="1"/>
</dbReference>
<dbReference type="InterPro" id="IPR019786">
    <property type="entry name" value="Zinc_finger_PHD-type_CS"/>
</dbReference>
<comment type="subcellular location">
    <subcellularLocation>
        <location evidence="1">Nucleus</location>
    </subcellularLocation>
</comment>
<feature type="region of interest" description="Disordered" evidence="7">
    <location>
        <begin position="261"/>
        <end position="374"/>
    </location>
</feature>
<dbReference type="PROSITE" id="PS01359">
    <property type="entry name" value="ZF_PHD_1"/>
    <property type="match status" value="1"/>
</dbReference>
<dbReference type="SUPFAM" id="SSF57903">
    <property type="entry name" value="FYVE/PHD zinc finger"/>
    <property type="match status" value="1"/>
</dbReference>
<evidence type="ECO:0000259" key="8">
    <source>
        <dbReference type="PROSITE" id="PS50016"/>
    </source>
</evidence>
<keyword evidence="3 6" id="KW-0863">Zinc-finger</keyword>
<evidence type="ECO:0000256" key="6">
    <source>
        <dbReference type="PROSITE-ProRule" id="PRU00146"/>
    </source>
</evidence>
<feature type="compositionally biased region" description="Basic and acidic residues" evidence="7">
    <location>
        <begin position="347"/>
        <end position="368"/>
    </location>
</feature>
<feature type="compositionally biased region" description="Acidic residues" evidence="7">
    <location>
        <begin position="10"/>
        <end position="19"/>
    </location>
</feature>
<feature type="compositionally biased region" description="Basic residues" evidence="7">
    <location>
        <begin position="148"/>
        <end position="158"/>
    </location>
</feature>
<proteinExistence type="predicted"/>
<comment type="caution">
    <text evidence="10">The sequence shown here is derived from an EMBL/GenBank/DDBJ whole genome shotgun (WGS) entry which is preliminary data.</text>
</comment>
<dbReference type="SMART" id="SM00384">
    <property type="entry name" value="AT_hook"/>
    <property type="match status" value="4"/>
</dbReference>
<name>A0ABD3UBL4_9LAMI</name>
<feature type="compositionally biased region" description="Polar residues" evidence="7">
    <location>
        <begin position="1006"/>
        <end position="1022"/>
    </location>
</feature>
<keyword evidence="5" id="KW-0539">Nucleus</keyword>
<dbReference type="GO" id="GO:0008270">
    <property type="term" value="F:zinc ion binding"/>
    <property type="evidence" value="ECO:0007669"/>
    <property type="project" value="UniProtKB-KW"/>
</dbReference>
<feature type="region of interest" description="Disordered" evidence="7">
    <location>
        <begin position="484"/>
        <end position="516"/>
    </location>
</feature>
<dbReference type="InterPro" id="IPR016181">
    <property type="entry name" value="Acyl_CoA_acyltransferase"/>
</dbReference>
<dbReference type="PANTHER" id="PTHR46309">
    <property type="entry name" value="PHD FINGER PROTEIN 12"/>
    <property type="match status" value="1"/>
</dbReference>
<feature type="compositionally biased region" description="Basic and acidic residues" evidence="7">
    <location>
        <begin position="502"/>
        <end position="514"/>
    </location>
</feature>
<feature type="region of interest" description="Disordered" evidence="7">
    <location>
        <begin position="1"/>
        <end position="20"/>
    </location>
</feature>
<evidence type="ECO:0000256" key="5">
    <source>
        <dbReference type="ARBA" id="ARBA00023242"/>
    </source>
</evidence>
<feature type="domain" description="PHD-type" evidence="8">
    <location>
        <begin position="655"/>
        <end position="699"/>
    </location>
</feature>
<evidence type="ECO:0000313" key="11">
    <source>
        <dbReference type="Proteomes" id="UP001634393"/>
    </source>
</evidence>
<keyword evidence="4" id="KW-0862">Zinc</keyword>
<dbReference type="InterPro" id="IPR000182">
    <property type="entry name" value="GNAT_dom"/>
</dbReference>
<evidence type="ECO:0000256" key="3">
    <source>
        <dbReference type="ARBA" id="ARBA00022771"/>
    </source>
</evidence>
<evidence type="ECO:0000256" key="1">
    <source>
        <dbReference type="ARBA" id="ARBA00004123"/>
    </source>
</evidence>
<gene>
    <name evidence="10" type="ORF">ACJIZ3_002941</name>
</gene>
<dbReference type="PROSITE" id="PS51186">
    <property type="entry name" value="GNAT"/>
    <property type="match status" value="1"/>
</dbReference>
<dbReference type="SMART" id="SM00249">
    <property type="entry name" value="PHD"/>
    <property type="match status" value="2"/>
</dbReference>
<evidence type="ECO:0008006" key="12">
    <source>
        <dbReference type="Google" id="ProtNLM"/>
    </source>
</evidence>
<dbReference type="GO" id="GO:0005634">
    <property type="term" value="C:nucleus"/>
    <property type="evidence" value="ECO:0007669"/>
    <property type="project" value="UniProtKB-SubCell"/>
</dbReference>
<dbReference type="CDD" id="cd15539">
    <property type="entry name" value="PHD1_AIRE"/>
    <property type="match status" value="1"/>
</dbReference>
<dbReference type="PROSITE" id="PS50016">
    <property type="entry name" value="ZF_PHD_2"/>
    <property type="match status" value="1"/>
</dbReference>
<feature type="compositionally biased region" description="Basic and acidic residues" evidence="7">
    <location>
        <begin position="299"/>
        <end position="308"/>
    </location>
</feature>
<dbReference type="InterPro" id="IPR001965">
    <property type="entry name" value="Znf_PHD"/>
</dbReference>
<protein>
    <recommendedName>
        <fullName evidence="12">PHD-type domain-containing protein</fullName>
    </recommendedName>
</protein>
<keyword evidence="11" id="KW-1185">Reference proteome</keyword>
<feature type="compositionally biased region" description="Basic and acidic residues" evidence="7">
    <location>
        <begin position="175"/>
        <end position="186"/>
    </location>
</feature>
<evidence type="ECO:0000256" key="4">
    <source>
        <dbReference type="ARBA" id="ARBA00022833"/>
    </source>
</evidence>
<evidence type="ECO:0000256" key="7">
    <source>
        <dbReference type="SAM" id="MobiDB-lite"/>
    </source>
</evidence>
<feature type="compositionally biased region" description="Basic and acidic residues" evidence="7">
    <location>
        <begin position="135"/>
        <end position="147"/>
    </location>
</feature>
<dbReference type="Proteomes" id="UP001634393">
    <property type="component" value="Unassembled WGS sequence"/>
</dbReference>
<dbReference type="SUPFAM" id="SSF55729">
    <property type="entry name" value="Acyl-CoA N-acyltransferases (Nat)"/>
    <property type="match status" value="1"/>
</dbReference>
<organism evidence="10 11">
    <name type="scientific">Penstemon smallii</name>
    <dbReference type="NCBI Taxonomy" id="265156"/>
    <lineage>
        <taxon>Eukaryota</taxon>
        <taxon>Viridiplantae</taxon>
        <taxon>Streptophyta</taxon>
        <taxon>Embryophyta</taxon>
        <taxon>Tracheophyta</taxon>
        <taxon>Spermatophyta</taxon>
        <taxon>Magnoliopsida</taxon>
        <taxon>eudicotyledons</taxon>
        <taxon>Gunneridae</taxon>
        <taxon>Pentapetalae</taxon>
        <taxon>asterids</taxon>
        <taxon>lamiids</taxon>
        <taxon>Lamiales</taxon>
        <taxon>Plantaginaceae</taxon>
        <taxon>Cheloneae</taxon>
        <taxon>Penstemon</taxon>
    </lineage>
</organism>
<dbReference type="Pfam" id="PF22970">
    <property type="entry name" value="DUF7028"/>
    <property type="match status" value="1"/>
</dbReference>
<feature type="region of interest" description="Disordered" evidence="7">
    <location>
        <begin position="204"/>
        <end position="241"/>
    </location>
</feature>
<feature type="compositionally biased region" description="Basic residues" evidence="7">
    <location>
        <begin position="317"/>
        <end position="326"/>
    </location>
</feature>
<feature type="region of interest" description="Disordered" evidence="7">
    <location>
        <begin position="978"/>
        <end position="1025"/>
    </location>
</feature>
<dbReference type="InterPro" id="IPR013083">
    <property type="entry name" value="Znf_RING/FYVE/PHD"/>
</dbReference>
<sequence>MPVRMKDGGGEAEAEDELIDLNKEPVERKRKRVEISTDKGNDVGSSCIPQVSGRVLRSRTMAMSDGEKQVIKRDIVVMEDEVEIEVPVVMKSKKGKRGRPRKTERKCQVSLSNFKKKDGKVVSDGEKEVIKRKMVKMKDQDCSDESMKRKKMKGRIGRPPKGEGKCGGSSSSIGKKNDEVMSDGEKKVIKREIDTIEDEDEVPISLKRKKMKGRLGRPPKGEGKCGISSSSVVKKDDDVMSDGEKKVIKMEIDTVGNEVKSKAPISLKRKNMKGRRGRPPKVESTRGVSSTSFRKKANKVMERKKIDKSSTGTGQGMRRKKCRLGRPPKMENGKSGMVIKKEKFKGKRNDDHKLDGNEGGVKRLKDGNSDLGNGITKQKKEMVECADGKDMGLREQKQLVRDQIVAMLNKAGWTVEYRQRQSKDYADAVYVDRDGRTYWSVTLAYKKFKERIDEGRANEIDISAFSPIPEETFSMLFRVTEKGKKAGKKKTNHGKTIKKATKKESSKGKSVDHKIKSRLNGGKRRTLLARRPKDGLDSDGYNLYDGKQTLLSWMIDLGTVPLGGKVRYKRGMSRRIMLEGRITKDGICCECCNITHTIWEFESHAQSKLRKPYQNTYLDSGNSLSQCLIDSWKKHMEVDNIKFVHVDVDGEDPNDDTCNVCGDGGDLICCDSCPSTFHNGCLHIKIPSGDWHCIYCSCKFCGMAGGSTVATDNDDSILLSELSTCRLCEEKFHVNCIKEKVAEDFDDGNPSFCGNGCLEIFQKLQALLGVRHDLEEGFFYTVLQHHNFSSDASLNGDLSKVENNSKLAVAFNVMDECFEPIIDERSGANMIHNVVYNCGSNIKRLNYGGFYTIALEKGDEFVSAASIRIHGSQLAEMPFIGTRYTYRRQGMCSRLLTAIEMVLSSLGVEKLVIPAISETYETWTKVFGFSPFSESKWQETKYMSMIVFPGIDMLQKPLLIKGQRNSAAMECTEVGAEHQSMPGNLASDSHTSSDVNRRNHSEATEVKSSANPHATHNQNTQEELNEDVGGLAARLCDYVASEVEIHDHDKFGVELDANMPDLNIEVDGSLSRDFVMNMEVADEVNSSANIHKIETHNQNTQEELNENIGGLASPLVDLVSSEVEFHNREKVDGAESGTSMSIGSLSKDFDMNIEVADEVKSSASMHEVETHNRNTQEELNEDTGGLAAPPVDLVASEVQIHNRIKVNGAESCASMPVGSLSKDFDMNIEAPEVKSSTNMNDVETHTETLEEKGDDIGGLPAPLFDSVASEVEIYDFKKVELGASMPNGYLSKASDTKTSTLNLEESPDHVNHLIDIDKPKDSNTIADCTLGAKESSEVTDTCVNGFSSNGKIVECNDISGAEAQEEGGKTEKIEQAVC</sequence>
<feature type="compositionally biased region" description="Basic residues" evidence="7">
    <location>
        <begin position="267"/>
        <end position="279"/>
    </location>
</feature>
<feature type="compositionally biased region" description="Basic residues" evidence="7">
    <location>
        <begin position="485"/>
        <end position="501"/>
    </location>
</feature>
<dbReference type="EMBL" id="JBJXBP010000002">
    <property type="protein sequence ID" value="KAL3845538.1"/>
    <property type="molecule type" value="Genomic_DNA"/>
</dbReference>
<feature type="compositionally biased region" description="Basic residues" evidence="7">
    <location>
        <begin position="206"/>
        <end position="217"/>
    </location>
</feature>
<dbReference type="InterPro" id="IPR054292">
    <property type="entry name" value="DUF7028"/>
</dbReference>
<evidence type="ECO:0000259" key="9">
    <source>
        <dbReference type="PROSITE" id="PS51186"/>
    </source>
</evidence>
<dbReference type="Pfam" id="PF16135">
    <property type="entry name" value="TDBD"/>
    <property type="match status" value="1"/>
</dbReference>
<dbReference type="PANTHER" id="PTHR46309:SF1">
    <property type="entry name" value="PHD FINGER PROTEIN 12"/>
    <property type="match status" value="1"/>
</dbReference>
<dbReference type="InterPro" id="IPR019787">
    <property type="entry name" value="Znf_PHD-finger"/>
</dbReference>
<dbReference type="InterPro" id="IPR011011">
    <property type="entry name" value="Znf_FYVE_PHD"/>
</dbReference>
<feature type="domain" description="N-acetyltransferase" evidence="9">
    <location>
        <begin position="796"/>
        <end position="950"/>
    </location>
</feature>
<reference evidence="10 11" key="1">
    <citation type="submission" date="2024-12" db="EMBL/GenBank/DDBJ databases">
        <title>The unique morphological basis and parallel evolutionary history of personate flowers in Penstemon.</title>
        <authorList>
            <person name="Depatie T.H."/>
            <person name="Wessinger C.A."/>
        </authorList>
    </citation>
    <scope>NUCLEOTIDE SEQUENCE [LARGE SCALE GENOMIC DNA]</scope>
    <source>
        <strain evidence="10">WTNN_2</strain>
        <tissue evidence="10">Leaf</tissue>
    </source>
</reference>
<feature type="region of interest" description="Disordered" evidence="7">
    <location>
        <begin position="135"/>
        <end position="186"/>
    </location>
</feature>
<dbReference type="InterPro" id="IPR056511">
    <property type="entry name" value="IDM1_C"/>
</dbReference>
<accession>A0ABD3UBL4</accession>
<keyword evidence="2" id="KW-0479">Metal-binding</keyword>
<evidence type="ECO:0000313" key="10">
    <source>
        <dbReference type="EMBL" id="KAL3845538.1"/>
    </source>
</evidence>
<dbReference type="Pfam" id="PF23209">
    <property type="entry name" value="IDM1_C"/>
    <property type="match status" value="1"/>
</dbReference>